<accession>A0ABR3CYH4</accession>
<feature type="region of interest" description="Disordered" evidence="1">
    <location>
        <begin position="410"/>
        <end position="459"/>
    </location>
</feature>
<feature type="compositionally biased region" description="Basic and acidic residues" evidence="1">
    <location>
        <begin position="47"/>
        <end position="58"/>
    </location>
</feature>
<feature type="region of interest" description="Disordered" evidence="1">
    <location>
        <begin position="270"/>
        <end position="303"/>
    </location>
</feature>
<keyword evidence="3" id="KW-1185">Reference proteome</keyword>
<feature type="region of interest" description="Disordered" evidence="1">
    <location>
        <begin position="32"/>
        <end position="89"/>
    </location>
</feature>
<sequence length="547" mass="60684">MSYEHRCLMRHRLELYHDLLTEQLRPRIEAAAAAATENEHPVSGTKQYRDDDTNKSDNTDDTDDSDDSDEDLCEWDHTENKSSEESYARVTQWRCGLERSEVSETDAPDYCVQTGEGSNQVELRQQDKKYAACLTAEVRHIEQARSGTAAHRSLQDFGGPLAPLLAALPSNPMAKTEEHGQEDDGETASSSFETTEREASNVALPDQGNSSSEASKDGLPGKFTASPRSPCRESSVTASPVSMKNSSHTTSILRQSNLINQSQPILTTSKLAQSPRRPKSLPPLNFLPSHCPPTPPPDSSSSTFTYSPLRFTVTPAELAFFYRHIQQVETMISKIDYHFQMHNYRDEVRRQNRRRRIRAEVEEQMGIIEWSNGIPGEDWGSVAGMDGTELIEESAEEIGQQSWENDTVVAGWDSGDLEGNQPADTQGKGDDDHSSYEPGGVGDGCATDGHGEEDDSVWADGAGDETAAAAANGTSSDETGWNCAWSSTCLESEKKTQPHQPTKSSPLRKGYTPDDMVWEEAVAEAEYLERFGHHSKKDKRGRRYWRL</sequence>
<name>A0ABR3CYH4_NEUIN</name>
<evidence type="ECO:0000313" key="2">
    <source>
        <dbReference type="EMBL" id="KAL0465495.1"/>
    </source>
</evidence>
<feature type="compositionally biased region" description="Basic and acidic residues" evidence="1">
    <location>
        <begin position="74"/>
        <end position="87"/>
    </location>
</feature>
<gene>
    <name evidence="2" type="ORF">QR685DRAFT_130917</name>
</gene>
<protein>
    <submittedName>
        <fullName evidence="2">Uncharacterized protein</fullName>
    </submittedName>
</protein>
<feature type="region of interest" description="Disordered" evidence="1">
    <location>
        <begin position="173"/>
        <end position="258"/>
    </location>
</feature>
<feature type="compositionally biased region" description="Acidic residues" evidence="1">
    <location>
        <begin position="59"/>
        <end position="73"/>
    </location>
</feature>
<evidence type="ECO:0000256" key="1">
    <source>
        <dbReference type="SAM" id="MobiDB-lite"/>
    </source>
</evidence>
<reference evidence="2 3" key="1">
    <citation type="submission" date="2023-09" db="EMBL/GenBank/DDBJ databases">
        <title>Multi-omics analysis of a traditional fermented food reveals byproduct-associated fungal strains for waste-to-food upcycling.</title>
        <authorList>
            <consortium name="Lawrence Berkeley National Laboratory"/>
            <person name="Rekdal V.M."/>
            <person name="Villalobos-Escobedo J.M."/>
            <person name="Rodriguez-Valeron N."/>
            <person name="Garcia M.O."/>
            <person name="Vasquez D.P."/>
            <person name="Damayanti I."/>
            <person name="Sorensen P.M."/>
            <person name="Baidoo E.E."/>
            <person name="De Carvalho A.C."/>
            <person name="Riley R."/>
            <person name="Lipzen A."/>
            <person name="He G."/>
            <person name="Yan M."/>
            <person name="Haridas S."/>
            <person name="Daum C."/>
            <person name="Yoshinaga Y."/>
            <person name="Ng V."/>
            <person name="Grigoriev I.V."/>
            <person name="Munk R."/>
            <person name="Nuraida L."/>
            <person name="Wijaya C.H."/>
            <person name="Morales P.-C."/>
            <person name="Keasling J.D."/>
        </authorList>
    </citation>
    <scope>NUCLEOTIDE SEQUENCE [LARGE SCALE GENOMIC DNA]</scope>
    <source>
        <strain evidence="2 3">FGSC 2613</strain>
    </source>
</reference>
<feature type="compositionally biased region" description="Polar residues" evidence="1">
    <location>
        <begin position="232"/>
        <end position="258"/>
    </location>
</feature>
<organism evidence="2 3">
    <name type="scientific">Neurospora intermedia</name>
    <dbReference type="NCBI Taxonomy" id="5142"/>
    <lineage>
        <taxon>Eukaryota</taxon>
        <taxon>Fungi</taxon>
        <taxon>Dikarya</taxon>
        <taxon>Ascomycota</taxon>
        <taxon>Pezizomycotina</taxon>
        <taxon>Sordariomycetes</taxon>
        <taxon>Sordariomycetidae</taxon>
        <taxon>Sordariales</taxon>
        <taxon>Sordariaceae</taxon>
        <taxon>Neurospora</taxon>
    </lineage>
</organism>
<feature type="region of interest" description="Disordered" evidence="1">
    <location>
        <begin position="491"/>
        <end position="513"/>
    </location>
</feature>
<evidence type="ECO:0000313" key="3">
    <source>
        <dbReference type="Proteomes" id="UP001451303"/>
    </source>
</evidence>
<comment type="caution">
    <text evidence="2">The sequence shown here is derived from an EMBL/GenBank/DDBJ whole genome shotgun (WGS) entry which is preliminary data.</text>
</comment>
<dbReference type="Proteomes" id="UP001451303">
    <property type="component" value="Unassembled WGS sequence"/>
</dbReference>
<dbReference type="EMBL" id="JAVLET010000016">
    <property type="protein sequence ID" value="KAL0465495.1"/>
    <property type="molecule type" value="Genomic_DNA"/>
</dbReference>
<proteinExistence type="predicted"/>